<evidence type="ECO:0000313" key="4">
    <source>
        <dbReference type="EMBL" id="KAG6395257.1"/>
    </source>
</evidence>
<dbReference type="Pfam" id="PF00201">
    <property type="entry name" value="UDPGT"/>
    <property type="match status" value="1"/>
</dbReference>
<dbReference type="GO" id="GO:0080044">
    <property type="term" value="F:quercetin 7-O-glucosyltransferase activity"/>
    <property type="evidence" value="ECO:0007669"/>
    <property type="project" value="TreeGrafter"/>
</dbReference>
<dbReference type="AlphaFoldDB" id="A0A8X8WHV8"/>
<evidence type="ECO:0000256" key="2">
    <source>
        <dbReference type="ARBA" id="ARBA00022676"/>
    </source>
</evidence>
<evidence type="ECO:0000256" key="3">
    <source>
        <dbReference type="ARBA" id="ARBA00022679"/>
    </source>
</evidence>
<evidence type="ECO:0000313" key="5">
    <source>
        <dbReference type="Proteomes" id="UP000298416"/>
    </source>
</evidence>
<accession>A0A8X8WHV8</accession>
<name>A0A8X8WHV8_SALSN</name>
<dbReference type="Proteomes" id="UP000298416">
    <property type="component" value="Unassembled WGS sequence"/>
</dbReference>
<dbReference type="InterPro" id="IPR002213">
    <property type="entry name" value="UDP_glucos_trans"/>
</dbReference>
<gene>
    <name evidence="4" type="ORF">SASPL_145898</name>
</gene>
<dbReference type="GO" id="GO:0080043">
    <property type="term" value="F:quercetin 3-O-glucosyltransferase activity"/>
    <property type="evidence" value="ECO:0007669"/>
    <property type="project" value="TreeGrafter"/>
</dbReference>
<dbReference type="CDD" id="cd03784">
    <property type="entry name" value="GT1_Gtf-like"/>
    <property type="match status" value="1"/>
</dbReference>
<dbReference type="SUPFAM" id="SSF53756">
    <property type="entry name" value="UDP-Glycosyltransferase/glycogen phosphorylase"/>
    <property type="match status" value="1"/>
</dbReference>
<evidence type="ECO:0008006" key="6">
    <source>
        <dbReference type="Google" id="ProtNLM"/>
    </source>
</evidence>
<comment type="caution">
    <text evidence="4">The sequence shown here is derived from an EMBL/GenBank/DDBJ whole genome shotgun (WGS) entry which is preliminary data.</text>
</comment>
<keyword evidence="2" id="KW-0328">Glycosyltransferase</keyword>
<dbReference type="Gene3D" id="3.40.50.2000">
    <property type="entry name" value="Glycogen Phosphorylase B"/>
    <property type="match status" value="2"/>
</dbReference>
<dbReference type="PANTHER" id="PTHR11926:SF870">
    <property type="entry name" value="UDP-GLYCOSYLTRANSFERASE 75B1"/>
    <property type="match status" value="1"/>
</dbReference>
<keyword evidence="3" id="KW-0808">Transferase</keyword>
<protein>
    <recommendedName>
        <fullName evidence="6">UDP-glycosyltransferases domain-containing protein</fullName>
    </recommendedName>
</protein>
<sequence>MLIGLLAQIQDEVSQIINLSPSAFSGGEDPSFVVDLFEKSDGCIEWLNSKLQSSVVYVAFGSLLRLPKAQTEEIAAGLLRSGRLFLWVMLSEEKEKLSCLEDLDKIGKIVTWCSQLEVLMHPSLGCFVTHCGWNSTLESLSCGVPVVAFPRWTGLGLEVMRMGLWRVRRFGGVLRK</sequence>
<dbReference type="EMBL" id="PNBA02000017">
    <property type="protein sequence ID" value="KAG6395257.1"/>
    <property type="molecule type" value="Genomic_DNA"/>
</dbReference>
<comment type="similarity">
    <text evidence="1">Belongs to the UDP-glycosyltransferase family.</text>
</comment>
<evidence type="ECO:0000256" key="1">
    <source>
        <dbReference type="ARBA" id="ARBA00009995"/>
    </source>
</evidence>
<reference evidence="4" key="1">
    <citation type="submission" date="2018-01" db="EMBL/GenBank/DDBJ databases">
        <authorList>
            <person name="Mao J.F."/>
        </authorList>
    </citation>
    <scope>NUCLEOTIDE SEQUENCE</scope>
    <source>
        <strain evidence="4">Huo1</strain>
        <tissue evidence="4">Leaf</tissue>
    </source>
</reference>
<proteinExistence type="inferred from homology"/>
<organism evidence="4">
    <name type="scientific">Salvia splendens</name>
    <name type="common">Scarlet sage</name>
    <dbReference type="NCBI Taxonomy" id="180675"/>
    <lineage>
        <taxon>Eukaryota</taxon>
        <taxon>Viridiplantae</taxon>
        <taxon>Streptophyta</taxon>
        <taxon>Embryophyta</taxon>
        <taxon>Tracheophyta</taxon>
        <taxon>Spermatophyta</taxon>
        <taxon>Magnoliopsida</taxon>
        <taxon>eudicotyledons</taxon>
        <taxon>Gunneridae</taxon>
        <taxon>Pentapetalae</taxon>
        <taxon>asterids</taxon>
        <taxon>lamiids</taxon>
        <taxon>Lamiales</taxon>
        <taxon>Lamiaceae</taxon>
        <taxon>Nepetoideae</taxon>
        <taxon>Mentheae</taxon>
        <taxon>Salviinae</taxon>
        <taxon>Salvia</taxon>
        <taxon>Salvia subgen. Calosphace</taxon>
        <taxon>core Calosphace</taxon>
    </lineage>
</organism>
<reference evidence="4" key="2">
    <citation type="submission" date="2020-08" db="EMBL/GenBank/DDBJ databases">
        <title>Plant Genome Project.</title>
        <authorList>
            <person name="Zhang R.-G."/>
        </authorList>
    </citation>
    <scope>NUCLEOTIDE SEQUENCE</scope>
    <source>
        <strain evidence="4">Huo1</strain>
        <tissue evidence="4">Leaf</tissue>
    </source>
</reference>
<keyword evidence="5" id="KW-1185">Reference proteome</keyword>
<dbReference type="PANTHER" id="PTHR11926">
    <property type="entry name" value="GLUCOSYL/GLUCURONOSYL TRANSFERASES"/>
    <property type="match status" value="1"/>
</dbReference>